<dbReference type="AlphaFoldDB" id="A0A9K3LC66"/>
<evidence type="ECO:0000313" key="4">
    <source>
        <dbReference type="Proteomes" id="UP000693970"/>
    </source>
</evidence>
<feature type="transmembrane region" description="Helical" evidence="1">
    <location>
        <begin position="12"/>
        <end position="36"/>
    </location>
</feature>
<evidence type="ECO:0000313" key="3">
    <source>
        <dbReference type="EMBL" id="KAG7359402.1"/>
    </source>
</evidence>
<accession>A0A9K3LC66</accession>
<feature type="transmembrane region" description="Helical" evidence="1">
    <location>
        <begin position="458"/>
        <end position="483"/>
    </location>
</feature>
<dbReference type="PANTHER" id="PTHR37563">
    <property type="entry name" value="PHYTANOYL-COA DIOXYGENASE FAMILY PROTEIN (AFU_ORTHOLOGUE AFUA_2G03330)"/>
    <property type="match status" value="1"/>
</dbReference>
<protein>
    <submittedName>
        <fullName evidence="3">Phytanoyl-CoA dioxygenase family protein</fullName>
    </submittedName>
</protein>
<keyword evidence="3" id="KW-0223">Dioxygenase</keyword>
<keyword evidence="1" id="KW-0472">Membrane</keyword>
<dbReference type="GO" id="GO:0051213">
    <property type="term" value="F:dioxygenase activity"/>
    <property type="evidence" value="ECO:0007669"/>
    <property type="project" value="UniProtKB-KW"/>
</dbReference>
<reference evidence="3" key="1">
    <citation type="journal article" date="2021" name="Sci. Rep.">
        <title>Diploid genomic architecture of Nitzschia inconspicua, an elite biomass production diatom.</title>
        <authorList>
            <person name="Oliver A."/>
            <person name="Podell S."/>
            <person name="Pinowska A."/>
            <person name="Traller J.C."/>
            <person name="Smith S.R."/>
            <person name="McClure R."/>
            <person name="Beliaev A."/>
            <person name="Bohutskyi P."/>
            <person name="Hill E.A."/>
            <person name="Rabines A."/>
            <person name="Zheng H."/>
            <person name="Allen L.Z."/>
            <person name="Kuo A."/>
            <person name="Grigoriev I.V."/>
            <person name="Allen A.E."/>
            <person name="Hazlebeck D."/>
            <person name="Allen E.E."/>
        </authorList>
    </citation>
    <scope>NUCLEOTIDE SEQUENCE</scope>
    <source>
        <strain evidence="3">Hildebrandi</strain>
    </source>
</reference>
<dbReference type="EMBL" id="JAGRRH010000033">
    <property type="protein sequence ID" value="KAG7339503.1"/>
    <property type="molecule type" value="Genomic_DNA"/>
</dbReference>
<keyword evidence="1" id="KW-0812">Transmembrane</keyword>
<dbReference type="EMBL" id="JAGRRH010000013">
    <property type="protein sequence ID" value="KAG7359402.1"/>
    <property type="molecule type" value="Genomic_DNA"/>
</dbReference>
<sequence>MGVVGMFRLLRPFLLTLPLYATFIVWLAIHGLHVMYHGPLSKLVSSYEISELQDDYGLYMARDPEITYYNRQCHIDDISTHDANDLLIHDDFSRDQRKSVMMNHGAVVMKNILSQNTSSRLREYLERRHDTFIKNDMVLPWNELFWNGGDGSRLSLGIGPEDDPIIAQALHEVGHNRQLEETLTAIVGPNPALVEVSTLTTMHGASHQGIHTDSDYFGSSVLYARTFLHSYTMFVALQDTTGKMGATTLCPGTHFCANEDLEDVCMTPAPDGRRNSFEASSNGETGLKTGVLLQGDAMMFNQNVWHRGPRNKDPDRPYNRAMFILTFVSQRDFEKGDVRQQGWGTYYYMRHSMWGQAFNDLKTVLKGGMSLPIRFLKAYGLYSTPSSGNGRGMPWLEHWARQMANEMDFFAPSELQAFHEMLQKSSLPSRILGNPTMEDWNQYLTELVDNAVEWINGIYLLVLFVYFIIHLVIASFSASTPATKPSNNKKKKKTVTKNPSLWRSLIRFFLPLAIGHMVVAGIAVLSFSYVMTHAPLFRRIGMGYIFRKPFPILDDTSIRDHLKGRITTVPDRMDVLIGSRYDAPYLRSMNEMLNYHPGNKEWNKMIHETAGFPMIDVASEVLVRQVTSKTKPLNGVVRRFLLQEYAGGYWTVMTSAEAERETRLALGMADDPLLSELVSYWKEVLADSRFGRLRDTAMSKIWTPKIVNHWMDKVLFPEQEQNNKVQAKAKAKANHHTTRQNVLSSSSSSSMMRSRTFLVQPFSSVTASKSSFREHLQELTRDVITLKVDDIIVLVKGTSQEEEATRYAKIVQIATSKKLLVRYVDSYDAFPISIDGIQPHVPIQQGDRVIVTIPPMMIDENDTTEQQQQEEEEQEQDGVVYGVVLMMYPTGDADVLIDNDGTTTDDSTIETVTVSLDSMYLEWDEEVMPEYRLDWRRNHYDYSNRRYNY</sequence>
<keyword evidence="4" id="KW-1185">Reference proteome</keyword>
<feature type="transmembrane region" description="Helical" evidence="1">
    <location>
        <begin position="504"/>
        <end position="530"/>
    </location>
</feature>
<gene>
    <name evidence="2" type="ORF">IV203_002556</name>
    <name evidence="3" type="ORF">IV203_034500</name>
</gene>
<organism evidence="3 4">
    <name type="scientific">Nitzschia inconspicua</name>
    <dbReference type="NCBI Taxonomy" id="303405"/>
    <lineage>
        <taxon>Eukaryota</taxon>
        <taxon>Sar</taxon>
        <taxon>Stramenopiles</taxon>
        <taxon>Ochrophyta</taxon>
        <taxon>Bacillariophyta</taxon>
        <taxon>Bacillariophyceae</taxon>
        <taxon>Bacillariophycidae</taxon>
        <taxon>Bacillariales</taxon>
        <taxon>Bacillariaceae</taxon>
        <taxon>Nitzschia</taxon>
    </lineage>
</organism>
<dbReference type="Pfam" id="PF05721">
    <property type="entry name" value="PhyH"/>
    <property type="match status" value="1"/>
</dbReference>
<comment type="caution">
    <text evidence="3">The sequence shown here is derived from an EMBL/GenBank/DDBJ whole genome shotgun (WGS) entry which is preliminary data.</text>
</comment>
<dbReference type="OrthoDB" id="47287at2759"/>
<evidence type="ECO:0000256" key="1">
    <source>
        <dbReference type="SAM" id="Phobius"/>
    </source>
</evidence>
<keyword evidence="3" id="KW-0560">Oxidoreductase</keyword>
<dbReference type="Proteomes" id="UP000693970">
    <property type="component" value="Unassembled WGS sequence"/>
</dbReference>
<dbReference type="InterPro" id="IPR008775">
    <property type="entry name" value="Phytyl_CoA_dOase-like"/>
</dbReference>
<dbReference type="InterPro" id="IPR051961">
    <property type="entry name" value="Fungal_Metabolite_Diox"/>
</dbReference>
<proteinExistence type="predicted"/>
<reference evidence="3" key="2">
    <citation type="submission" date="2021-04" db="EMBL/GenBank/DDBJ databases">
        <authorList>
            <person name="Podell S."/>
        </authorList>
    </citation>
    <scope>NUCLEOTIDE SEQUENCE</scope>
    <source>
        <strain evidence="3">Hildebrandi</strain>
    </source>
</reference>
<name>A0A9K3LC66_9STRA</name>
<keyword evidence="1" id="KW-1133">Transmembrane helix</keyword>
<evidence type="ECO:0000313" key="2">
    <source>
        <dbReference type="EMBL" id="KAG7339503.1"/>
    </source>
</evidence>
<dbReference type="PANTHER" id="PTHR37563:SF2">
    <property type="entry name" value="PHYTANOYL-COA DIOXYGENASE FAMILY PROTEIN (AFU_ORTHOLOGUE AFUA_2G03330)"/>
    <property type="match status" value="1"/>
</dbReference>